<accession>A0ABU2ZG50</accession>
<keyword evidence="5" id="KW-1185">Reference proteome</keyword>
<dbReference type="PRINTS" id="PR01438">
    <property type="entry name" value="UNVRSLSTRESS"/>
</dbReference>
<dbReference type="RefSeq" id="WP_311340116.1">
    <property type="nucleotide sequence ID" value="NZ_JAVRHS010000002.1"/>
</dbReference>
<reference evidence="4 5" key="1">
    <citation type="submission" date="2023-09" db="EMBL/GenBank/DDBJ databases">
        <authorList>
            <person name="Rey-Velasco X."/>
        </authorList>
    </citation>
    <scope>NUCLEOTIDE SEQUENCE [LARGE SCALE GENOMIC DNA]</scope>
    <source>
        <strain evidence="4 5">F390</strain>
    </source>
</reference>
<dbReference type="PANTHER" id="PTHR46268">
    <property type="entry name" value="STRESS RESPONSE PROTEIN NHAX"/>
    <property type="match status" value="1"/>
</dbReference>
<evidence type="ECO:0000259" key="3">
    <source>
        <dbReference type="Pfam" id="PF00582"/>
    </source>
</evidence>
<name>A0ABU2ZG50_9SPHN</name>
<dbReference type="CDD" id="cd00293">
    <property type="entry name" value="USP-like"/>
    <property type="match status" value="2"/>
</dbReference>
<feature type="domain" description="UspA" evidence="3">
    <location>
        <begin position="177"/>
        <end position="295"/>
    </location>
</feature>
<dbReference type="Pfam" id="PF00582">
    <property type="entry name" value="Usp"/>
    <property type="match status" value="2"/>
</dbReference>
<proteinExistence type="inferred from homology"/>
<dbReference type="EMBL" id="JAVRHS010000002">
    <property type="protein sequence ID" value="MDT0575563.1"/>
    <property type="molecule type" value="Genomic_DNA"/>
</dbReference>
<evidence type="ECO:0000256" key="2">
    <source>
        <dbReference type="SAM" id="Coils"/>
    </source>
</evidence>
<protein>
    <submittedName>
        <fullName evidence="4">Universal stress protein</fullName>
    </submittedName>
</protein>
<sequence>MTNDLANVEAADEECILACIDDSPYSAPVVQLAAWAAQRLGLPVEILRVVQRHAAVARRRDLSGAIGLGVKSALLEELTEMEERSARLEVEHGRLLLEAARETALAAGAPSVRLLHRHGGIVETILEREVHARCVVIGRRGASHRFAQGHIGSKVERVVRASDRPVLVAGLDGSAPRHIVIAYDGSEAADLAIDRLLQSPAFAGLPATMVTVGADDAVNRRLLDEGSARLAGSFAVTRLLERGDPEEVLPAIVARTPGAMLVMGAYGHSPLRSLIVGSTTTALVRTVEAPVLLVRKQR</sequence>
<feature type="coiled-coil region" evidence="2">
    <location>
        <begin position="71"/>
        <end position="98"/>
    </location>
</feature>
<dbReference type="PANTHER" id="PTHR46268:SF15">
    <property type="entry name" value="UNIVERSAL STRESS PROTEIN HP_0031"/>
    <property type="match status" value="1"/>
</dbReference>
<evidence type="ECO:0000313" key="4">
    <source>
        <dbReference type="EMBL" id="MDT0575563.1"/>
    </source>
</evidence>
<evidence type="ECO:0000256" key="1">
    <source>
        <dbReference type="ARBA" id="ARBA00008791"/>
    </source>
</evidence>
<feature type="domain" description="UspA" evidence="3">
    <location>
        <begin position="16"/>
        <end position="168"/>
    </location>
</feature>
<organism evidence="4 5">
    <name type="scientific">Croceicoccus esteveae</name>
    <dbReference type="NCBI Taxonomy" id="3075597"/>
    <lineage>
        <taxon>Bacteria</taxon>
        <taxon>Pseudomonadati</taxon>
        <taxon>Pseudomonadota</taxon>
        <taxon>Alphaproteobacteria</taxon>
        <taxon>Sphingomonadales</taxon>
        <taxon>Erythrobacteraceae</taxon>
        <taxon>Croceicoccus</taxon>
    </lineage>
</organism>
<gene>
    <name evidence="4" type="ORF">RM533_05140</name>
</gene>
<comment type="caution">
    <text evidence="4">The sequence shown here is derived from an EMBL/GenBank/DDBJ whole genome shotgun (WGS) entry which is preliminary data.</text>
</comment>
<evidence type="ECO:0000313" key="5">
    <source>
        <dbReference type="Proteomes" id="UP001259803"/>
    </source>
</evidence>
<dbReference type="Proteomes" id="UP001259803">
    <property type="component" value="Unassembled WGS sequence"/>
</dbReference>
<comment type="similarity">
    <text evidence="1">Belongs to the universal stress protein A family.</text>
</comment>
<dbReference type="SUPFAM" id="SSF52402">
    <property type="entry name" value="Adenine nucleotide alpha hydrolases-like"/>
    <property type="match status" value="2"/>
</dbReference>
<dbReference type="Gene3D" id="3.40.50.12370">
    <property type="match status" value="1"/>
</dbReference>
<keyword evidence="2" id="KW-0175">Coiled coil</keyword>
<dbReference type="InterPro" id="IPR006015">
    <property type="entry name" value="Universal_stress_UspA"/>
</dbReference>
<dbReference type="InterPro" id="IPR006016">
    <property type="entry name" value="UspA"/>
</dbReference>